<keyword evidence="3 4" id="KW-0694">RNA-binding</keyword>
<dbReference type="PANTHER" id="PTHR12357:SF89">
    <property type="entry name" value="YTH DOMAIN-CONTAINING FAMILY PROTEIN"/>
    <property type="match status" value="1"/>
</dbReference>
<accession>A0A843TQT5</accession>
<comment type="similarity">
    <text evidence="4">Belongs to the YTHDF family.</text>
</comment>
<feature type="domain" description="YTH" evidence="6">
    <location>
        <begin position="517"/>
        <end position="654"/>
    </location>
</feature>
<reference evidence="7" key="1">
    <citation type="submission" date="2017-07" db="EMBL/GenBank/DDBJ databases">
        <title>Taro Niue Genome Assembly and Annotation.</title>
        <authorList>
            <person name="Atibalentja N."/>
            <person name="Keating K."/>
            <person name="Fields C.J."/>
        </authorList>
    </citation>
    <scope>NUCLEOTIDE SEQUENCE</scope>
    <source>
        <strain evidence="7">Niue_2</strain>
        <tissue evidence="7">Leaf</tissue>
    </source>
</reference>
<evidence type="ECO:0000256" key="3">
    <source>
        <dbReference type="ARBA" id="ARBA00022884"/>
    </source>
</evidence>
<dbReference type="PROSITE" id="PS50882">
    <property type="entry name" value="YTH"/>
    <property type="match status" value="1"/>
</dbReference>
<comment type="subcellular location">
    <subcellularLocation>
        <location evidence="1">Cytoplasm</location>
    </subcellularLocation>
</comment>
<proteinExistence type="inferred from homology"/>
<dbReference type="FunFam" id="3.10.590.10:FF:000001">
    <property type="entry name" value="YTH domain family 1, isoform CRA_a"/>
    <property type="match status" value="1"/>
</dbReference>
<dbReference type="Gene3D" id="3.10.590.10">
    <property type="entry name" value="ph1033 like domains"/>
    <property type="match status" value="1"/>
</dbReference>
<protein>
    <recommendedName>
        <fullName evidence="4">YTH domain-containing family protein</fullName>
    </recommendedName>
</protein>
<feature type="region of interest" description="Disordered" evidence="5">
    <location>
        <begin position="108"/>
        <end position="134"/>
    </location>
</feature>
<dbReference type="InterPro" id="IPR045168">
    <property type="entry name" value="YTH_prot"/>
</dbReference>
<evidence type="ECO:0000313" key="7">
    <source>
        <dbReference type="EMBL" id="MQL73968.1"/>
    </source>
</evidence>
<evidence type="ECO:0000256" key="5">
    <source>
        <dbReference type="SAM" id="MobiDB-lite"/>
    </source>
</evidence>
<feature type="compositionally biased region" description="Polar residues" evidence="5">
    <location>
        <begin position="42"/>
        <end position="53"/>
    </location>
</feature>
<dbReference type="Proteomes" id="UP000652761">
    <property type="component" value="Unassembled WGS sequence"/>
</dbReference>
<gene>
    <name evidence="7" type="ORF">Taro_006306</name>
</gene>
<keyword evidence="2" id="KW-0963">Cytoplasm</keyword>
<dbReference type="GO" id="GO:0061157">
    <property type="term" value="P:mRNA destabilization"/>
    <property type="evidence" value="ECO:0007669"/>
    <property type="project" value="TreeGrafter"/>
</dbReference>
<comment type="function">
    <text evidence="4">Specifically recognizes and binds N6-methyladenosine (m6A)-containing RNAs, and regulates mRNA stability. M6A is a modification present at internal sites of mRNAs and some non-coding RNAs and plays a role in mRNA stability and processing.</text>
</comment>
<organism evidence="7 8">
    <name type="scientific">Colocasia esculenta</name>
    <name type="common">Wild taro</name>
    <name type="synonym">Arum esculentum</name>
    <dbReference type="NCBI Taxonomy" id="4460"/>
    <lineage>
        <taxon>Eukaryota</taxon>
        <taxon>Viridiplantae</taxon>
        <taxon>Streptophyta</taxon>
        <taxon>Embryophyta</taxon>
        <taxon>Tracheophyta</taxon>
        <taxon>Spermatophyta</taxon>
        <taxon>Magnoliopsida</taxon>
        <taxon>Liliopsida</taxon>
        <taxon>Araceae</taxon>
        <taxon>Aroideae</taxon>
        <taxon>Colocasieae</taxon>
        <taxon>Colocasia</taxon>
    </lineage>
</organism>
<dbReference type="OrthoDB" id="306690at2759"/>
<evidence type="ECO:0000256" key="2">
    <source>
        <dbReference type="ARBA" id="ARBA00022490"/>
    </source>
</evidence>
<feature type="compositionally biased region" description="Polar residues" evidence="5">
    <location>
        <begin position="121"/>
        <end position="134"/>
    </location>
</feature>
<feature type="region of interest" description="Disordered" evidence="5">
    <location>
        <begin position="40"/>
        <end position="67"/>
    </location>
</feature>
<dbReference type="GO" id="GO:0003729">
    <property type="term" value="F:mRNA binding"/>
    <property type="evidence" value="ECO:0007669"/>
    <property type="project" value="UniProtKB-UniRule"/>
</dbReference>
<evidence type="ECO:0000313" key="8">
    <source>
        <dbReference type="Proteomes" id="UP000652761"/>
    </source>
</evidence>
<evidence type="ECO:0000256" key="1">
    <source>
        <dbReference type="ARBA" id="ARBA00004496"/>
    </source>
</evidence>
<sequence length="688" mass="75280">RLKQCRLPAAATAVTVISLDRSIDRSAACLLPRQAGGLQKEASLQAQNDTKPASPSRPPPTAYHHCPPVAQRQRLGRGGAGWASCCGKIRPPSTLMMDAMEAAAQQGPDRMATNEPVETPGTLTSNEGKTSTSENFKEHIPLTKDRKIVSVSASCDVTSVDPPKVATGPLETFDAGPDRNAIYQSNVYAPQAQAVYYGGYENPPGMWDDYLRFVSHEGIEIGSHGTPPLVFHTGYGYSPQIPCGPFSPATTPLPSVRGDSQVFSVQQFPSTGPYLQQPSPNTVSILNSPAPMSHANLTMPVGVERRGSFLTDQNSNGMLFGPRPCYPISYGSSVRGNISSNSGNSNFYDLRQGFDGFGSGGHWSDWLKSPDGQRSLTPFSPATSPQPIGGLGTFTRSVSPFSSGMGSLHQRPYAGGYSYGGMYHQSANFAVNMGNNGWGFAGIDRGRRRGKSSAPVCSCTGTIDFLSEQNRGPRASKSKNLAMEQNSLIDNNSLASTAGVCKESYNKPDFVTEYKDAKFFIIKSYSEDNVHKSIKYGVWASTPNGNRKLDSAYSETREKGVKCPIFLFFSVNASAHFCGVTEMVGPVDFEKNADYWQQDKWSGQFPVKWYIVKDVPNSMFRHIILENNDNKPVTNSRDTQEVKLEQGLEMLNIFKKHEADMSILDDFAFYEERQKAMVERKARQQQQQ</sequence>
<name>A0A843TQT5_COLES</name>
<keyword evidence="8" id="KW-1185">Reference proteome</keyword>
<dbReference type="CDD" id="cd21134">
    <property type="entry name" value="YTH"/>
    <property type="match status" value="1"/>
</dbReference>
<feature type="non-terminal residue" evidence="7">
    <location>
        <position position="688"/>
    </location>
</feature>
<evidence type="ECO:0000259" key="6">
    <source>
        <dbReference type="PROSITE" id="PS50882"/>
    </source>
</evidence>
<dbReference type="GO" id="GO:0005737">
    <property type="term" value="C:cytoplasm"/>
    <property type="evidence" value="ECO:0007669"/>
    <property type="project" value="UniProtKB-SubCell"/>
</dbReference>
<dbReference type="InterPro" id="IPR007275">
    <property type="entry name" value="YTH_domain"/>
</dbReference>
<comment type="caution">
    <text evidence="7">The sequence shown here is derived from an EMBL/GenBank/DDBJ whole genome shotgun (WGS) entry which is preliminary data.</text>
</comment>
<dbReference type="AlphaFoldDB" id="A0A843TQT5"/>
<dbReference type="PANTHER" id="PTHR12357">
    <property type="entry name" value="YTH YT521-B HOMOLOGY DOMAIN-CONTAINING"/>
    <property type="match status" value="1"/>
</dbReference>
<evidence type="ECO:0000256" key="4">
    <source>
        <dbReference type="RuleBase" id="RU369095"/>
    </source>
</evidence>
<dbReference type="EMBL" id="NMUH01000185">
    <property type="protein sequence ID" value="MQL73968.1"/>
    <property type="molecule type" value="Genomic_DNA"/>
</dbReference>
<dbReference type="GO" id="GO:1990247">
    <property type="term" value="F:N6-methyladenosine-containing RNA reader activity"/>
    <property type="evidence" value="ECO:0007669"/>
    <property type="project" value="UniProtKB-UniRule"/>
</dbReference>
<dbReference type="Pfam" id="PF04146">
    <property type="entry name" value="YTH"/>
    <property type="match status" value="1"/>
</dbReference>